<gene>
    <name evidence="1" type="ORF">CYY_007984</name>
</gene>
<comment type="caution">
    <text evidence="1">The sequence shown here is derived from an EMBL/GenBank/DDBJ whole genome shotgun (WGS) entry which is preliminary data.</text>
</comment>
<reference evidence="1" key="1">
    <citation type="submission" date="2020-01" db="EMBL/GenBank/DDBJ databases">
        <title>Development of genomics and gene disruption for Polysphondylium violaceum indicates a role for the polyketide synthase stlB in stalk morphogenesis.</title>
        <authorList>
            <person name="Narita B."/>
            <person name="Kawabe Y."/>
            <person name="Kin K."/>
            <person name="Saito T."/>
            <person name="Gibbs R."/>
            <person name="Kuspa A."/>
            <person name="Muzny D."/>
            <person name="Queller D."/>
            <person name="Richards S."/>
            <person name="Strassman J."/>
            <person name="Sucgang R."/>
            <person name="Worley K."/>
            <person name="Schaap P."/>
        </authorList>
    </citation>
    <scope>NUCLEOTIDE SEQUENCE</scope>
    <source>
        <strain evidence="1">QSvi11</strain>
    </source>
</reference>
<dbReference type="Proteomes" id="UP000695562">
    <property type="component" value="Unassembled WGS sequence"/>
</dbReference>
<organism evidence="1 2">
    <name type="scientific">Polysphondylium violaceum</name>
    <dbReference type="NCBI Taxonomy" id="133409"/>
    <lineage>
        <taxon>Eukaryota</taxon>
        <taxon>Amoebozoa</taxon>
        <taxon>Evosea</taxon>
        <taxon>Eumycetozoa</taxon>
        <taxon>Dictyostelia</taxon>
        <taxon>Dictyosteliales</taxon>
        <taxon>Dictyosteliaceae</taxon>
        <taxon>Polysphondylium</taxon>
    </lineage>
</organism>
<accession>A0A8J4PNZ9</accession>
<evidence type="ECO:0000313" key="2">
    <source>
        <dbReference type="Proteomes" id="UP000695562"/>
    </source>
</evidence>
<evidence type="ECO:0000313" key="1">
    <source>
        <dbReference type="EMBL" id="KAF2070703.1"/>
    </source>
</evidence>
<protein>
    <submittedName>
        <fullName evidence="1">Uncharacterized protein</fullName>
    </submittedName>
</protein>
<keyword evidence="2" id="KW-1185">Reference proteome</keyword>
<proteinExistence type="predicted"/>
<sequence>MGPYMVVLPNCANTAGPINALEYTVNIMANISKKIHPQNGTSLLCSNSTITPQSSDSVDTYCPSKSCNFSIPTQILFVHQASHLQAQNNYW</sequence>
<name>A0A8J4PNZ9_9MYCE</name>
<dbReference type="EMBL" id="AJWJ01000457">
    <property type="protein sequence ID" value="KAF2070703.1"/>
    <property type="molecule type" value="Genomic_DNA"/>
</dbReference>
<dbReference type="AlphaFoldDB" id="A0A8J4PNZ9"/>